<evidence type="ECO:0000256" key="1">
    <source>
        <dbReference type="ARBA" id="ARBA00004123"/>
    </source>
</evidence>
<dbReference type="Proteomes" id="UP000789390">
    <property type="component" value="Unassembled WGS sequence"/>
</dbReference>
<feature type="domain" description="Paired" evidence="9">
    <location>
        <begin position="10"/>
        <end position="137"/>
    </location>
</feature>
<protein>
    <recommendedName>
        <fullName evidence="9">Paired domain-containing protein</fullName>
    </recommendedName>
</protein>
<evidence type="ECO:0000259" key="9">
    <source>
        <dbReference type="PROSITE" id="PS51057"/>
    </source>
</evidence>
<dbReference type="InterPro" id="IPR009057">
    <property type="entry name" value="Homeodomain-like_sf"/>
</dbReference>
<keyword evidence="4" id="KW-0805">Transcription regulation</keyword>
<keyword evidence="2" id="KW-0217">Developmental protein</keyword>
<dbReference type="InterPro" id="IPR043182">
    <property type="entry name" value="PAIRED_DNA-bd_dom"/>
</dbReference>
<dbReference type="InterPro" id="IPR043565">
    <property type="entry name" value="PAX_fam"/>
</dbReference>
<dbReference type="GO" id="GO:0005634">
    <property type="term" value="C:nucleus"/>
    <property type="evidence" value="ECO:0007669"/>
    <property type="project" value="UniProtKB-SubCell"/>
</dbReference>
<dbReference type="FunFam" id="1.10.10.10:FF:000003">
    <property type="entry name" value="Paired box protein Pax-6"/>
    <property type="match status" value="1"/>
</dbReference>
<evidence type="ECO:0000256" key="5">
    <source>
        <dbReference type="ARBA" id="ARBA00023125"/>
    </source>
</evidence>
<dbReference type="PROSITE" id="PS00034">
    <property type="entry name" value="PAIRED_1"/>
    <property type="match status" value="1"/>
</dbReference>
<dbReference type="Pfam" id="PF00292">
    <property type="entry name" value="PAX"/>
    <property type="match status" value="1"/>
</dbReference>
<dbReference type="FunFam" id="1.10.10.10:FF:000013">
    <property type="entry name" value="Paired box 8 isoform 1"/>
    <property type="match status" value="1"/>
</dbReference>
<sequence length="257" mass="28022">MNNITLKCAGQAGVNQLGGVFVNGRPLPDYVRRRIVQLALLGVRPCDISRQLLVSHGCVSKILTRFYETGSIRPGSVAVNNKHKIATPSVVRKVLRLKSERPSLFASEIREALLSQRLCDPGQVPSVSSINRILREAASASSSLAAEWPGLMVGHHMQQLFISNQSASIQQQPQQQQQQLLSPSTQQSYSNNILQLDLSVPSTSATSSNYDPAMPLDCSSKRTESESGPAVNPPPPAIIKRKKISYAIEDLLKKDDS</sequence>
<dbReference type="InterPro" id="IPR036388">
    <property type="entry name" value="WH-like_DNA-bd_sf"/>
</dbReference>
<name>A0A8J2RYA4_9CRUS</name>
<evidence type="ECO:0000256" key="3">
    <source>
        <dbReference type="ARBA" id="ARBA00022724"/>
    </source>
</evidence>
<keyword evidence="7" id="KW-0539">Nucleus</keyword>
<keyword evidence="3" id="KW-0563">Paired box</keyword>
<dbReference type="SMART" id="SM00351">
    <property type="entry name" value="PAX"/>
    <property type="match status" value="1"/>
</dbReference>
<dbReference type="PANTHER" id="PTHR45636:SF43">
    <property type="entry name" value="PAIRED BOX POX-NEURO PROTEIN"/>
    <property type="match status" value="1"/>
</dbReference>
<dbReference type="PRINTS" id="PR00027">
    <property type="entry name" value="PAIREDBOX"/>
</dbReference>
<feature type="region of interest" description="Disordered" evidence="8">
    <location>
        <begin position="204"/>
        <end position="238"/>
    </location>
</feature>
<dbReference type="InterPro" id="IPR001523">
    <property type="entry name" value="Paired_dom"/>
</dbReference>
<evidence type="ECO:0000256" key="2">
    <source>
        <dbReference type="ARBA" id="ARBA00022473"/>
    </source>
</evidence>
<proteinExistence type="predicted"/>
<evidence type="ECO:0000313" key="10">
    <source>
        <dbReference type="EMBL" id="CAH0109038.1"/>
    </source>
</evidence>
<evidence type="ECO:0000256" key="4">
    <source>
        <dbReference type="ARBA" id="ARBA00023015"/>
    </source>
</evidence>
<reference evidence="10" key="1">
    <citation type="submission" date="2021-11" db="EMBL/GenBank/DDBJ databases">
        <authorList>
            <person name="Schell T."/>
        </authorList>
    </citation>
    <scope>NUCLEOTIDE SEQUENCE</scope>
    <source>
        <strain evidence="10">M5</strain>
    </source>
</reference>
<keyword evidence="6" id="KW-0804">Transcription</keyword>
<dbReference type="OrthoDB" id="3225452at2759"/>
<dbReference type="AlphaFoldDB" id="A0A8J2RYA4"/>
<gene>
    <name evidence="10" type="ORF">DGAL_LOCUS12499</name>
</gene>
<dbReference type="GO" id="GO:0000981">
    <property type="term" value="F:DNA-binding transcription factor activity, RNA polymerase II-specific"/>
    <property type="evidence" value="ECO:0007669"/>
    <property type="project" value="TreeGrafter"/>
</dbReference>
<dbReference type="GO" id="GO:0000978">
    <property type="term" value="F:RNA polymerase II cis-regulatory region sequence-specific DNA binding"/>
    <property type="evidence" value="ECO:0007669"/>
    <property type="project" value="TreeGrafter"/>
</dbReference>
<comment type="subcellular location">
    <subcellularLocation>
        <location evidence="1">Nucleus</location>
    </subcellularLocation>
</comment>
<evidence type="ECO:0000313" key="11">
    <source>
        <dbReference type="Proteomes" id="UP000789390"/>
    </source>
</evidence>
<dbReference type="SUPFAM" id="SSF46689">
    <property type="entry name" value="Homeodomain-like"/>
    <property type="match status" value="1"/>
</dbReference>
<organism evidence="10 11">
    <name type="scientific">Daphnia galeata</name>
    <dbReference type="NCBI Taxonomy" id="27404"/>
    <lineage>
        <taxon>Eukaryota</taxon>
        <taxon>Metazoa</taxon>
        <taxon>Ecdysozoa</taxon>
        <taxon>Arthropoda</taxon>
        <taxon>Crustacea</taxon>
        <taxon>Branchiopoda</taxon>
        <taxon>Diplostraca</taxon>
        <taxon>Cladocera</taxon>
        <taxon>Anomopoda</taxon>
        <taxon>Daphniidae</taxon>
        <taxon>Daphnia</taxon>
    </lineage>
</organism>
<keyword evidence="5" id="KW-0238">DNA-binding</keyword>
<evidence type="ECO:0000256" key="7">
    <source>
        <dbReference type="ARBA" id="ARBA00023242"/>
    </source>
</evidence>
<dbReference type="Gene3D" id="1.10.10.10">
    <property type="entry name" value="Winged helix-like DNA-binding domain superfamily/Winged helix DNA-binding domain"/>
    <property type="match status" value="2"/>
</dbReference>
<dbReference type="EMBL" id="CAKKLH010000290">
    <property type="protein sequence ID" value="CAH0109038.1"/>
    <property type="molecule type" value="Genomic_DNA"/>
</dbReference>
<evidence type="ECO:0000256" key="8">
    <source>
        <dbReference type="SAM" id="MobiDB-lite"/>
    </source>
</evidence>
<keyword evidence="11" id="KW-1185">Reference proteome</keyword>
<accession>A0A8J2RYA4</accession>
<comment type="caution">
    <text evidence="10">The sequence shown here is derived from an EMBL/GenBank/DDBJ whole genome shotgun (WGS) entry which is preliminary data.</text>
</comment>
<dbReference type="PANTHER" id="PTHR45636">
    <property type="entry name" value="PAIRED BOX PROTEIN PAX-6-RELATED-RELATED"/>
    <property type="match status" value="1"/>
</dbReference>
<evidence type="ECO:0000256" key="6">
    <source>
        <dbReference type="ARBA" id="ARBA00023163"/>
    </source>
</evidence>
<dbReference type="PROSITE" id="PS51057">
    <property type="entry name" value="PAIRED_2"/>
    <property type="match status" value="1"/>
</dbReference>